<feature type="region of interest" description="Disordered" evidence="1">
    <location>
        <begin position="1"/>
        <end position="60"/>
    </location>
</feature>
<dbReference type="AlphaFoldDB" id="A0A1Y2A2P5"/>
<sequence length="282" mass="31910">MGNRPSTIAGEKQRPPTPPPKKARSETLTIGHPFRTVRSCSSEDRPNQRESFSMDVQHRSRAADTDKASFLDLPSEIRNNVYSRVLIYDGYVRLMFEKPTKVPGLVLLSVCKQVHDEAASLFFAANSFYVSMVVFGRVEPGRKVRANIDAVYTSPSCRETRLSTGGLFFPAPRYHAYMTRFTIDATVRLAVEFPSPAGRPAASSIARHEEIGRAGMELENVFVSMYEKVKKLWEVRGRRWEGKMVWCRDNDGAPINGKFTMSFAVDEREELATKAVLCNWEF</sequence>
<name>A0A1Y2A2P5_9PLEO</name>
<dbReference type="PANTHER" id="PTHR42085:SF2">
    <property type="entry name" value="F-BOX DOMAIN-CONTAINING PROTEIN"/>
    <property type="match status" value="1"/>
</dbReference>
<dbReference type="OrthoDB" id="62952at2759"/>
<evidence type="ECO:0008006" key="4">
    <source>
        <dbReference type="Google" id="ProtNLM"/>
    </source>
</evidence>
<dbReference type="InterPro" id="IPR038883">
    <property type="entry name" value="AN11006-like"/>
</dbReference>
<evidence type="ECO:0000256" key="1">
    <source>
        <dbReference type="SAM" id="MobiDB-lite"/>
    </source>
</evidence>
<evidence type="ECO:0000313" key="3">
    <source>
        <dbReference type="Proteomes" id="UP000193144"/>
    </source>
</evidence>
<dbReference type="EMBL" id="MCFA01000016">
    <property type="protein sequence ID" value="ORY16782.1"/>
    <property type="molecule type" value="Genomic_DNA"/>
</dbReference>
<comment type="caution">
    <text evidence="2">The sequence shown here is derived from an EMBL/GenBank/DDBJ whole genome shotgun (WGS) entry which is preliminary data.</text>
</comment>
<dbReference type="PANTHER" id="PTHR42085">
    <property type="entry name" value="F-BOX DOMAIN-CONTAINING PROTEIN"/>
    <property type="match status" value="1"/>
</dbReference>
<keyword evidence="3" id="KW-1185">Reference proteome</keyword>
<evidence type="ECO:0000313" key="2">
    <source>
        <dbReference type="EMBL" id="ORY16782.1"/>
    </source>
</evidence>
<dbReference type="Proteomes" id="UP000193144">
    <property type="component" value="Unassembled WGS sequence"/>
</dbReference>
<proteinExistence type="predicted"/>
<protein>
    <recommendedName>
        <fullName evidence="4">F-box domain-containing protein</fullName>
    </recommendedName>
</protein>
<gene>
    <name evidence="2" type="ORF">BCR34DRAFT_556634</name>
</gene>
<reference evidence="2 3" key="1">
    <citation type="submission" date="2016-07" db="EMBL/GenBank/DDBJ databases">
        <title>Pervasive Adenine N6-methylation of Active Genes in Fungi.</title>
        <authorList>
            <consortium name="DOE Joint Genome Institute"/>
            <person name="Mondo S.J."/>
            <person name="Dannebaum R.O."/>
            <person name="Kuo R.C."/>
            <person name="Labutti K."/>
            <person name="Haridas S."/>
            <person name="Kuo A."/>
            <person name="Salamov A."/>
            <person name="Ahrendt S.R."/>
            <person name="Lipzen A."/>
            <person name="Sullivan W."/>
            <person name="Andreopoulos W.B."/>
            <person name="Clum A."/>
            <person name="Lindquist E."/>
            <person name="Daum C."/>
            <person name="Ramamoorthy G.K."/>
            <person name="Gryganskyi A."/>
            <person name="Culley D."/>
            <person name="Magnuson J.K."/>
            <person name="James T.Y."/>
            <person name="O'Malley M.A."/>
            <person name="Stajich J.E."/>
            <person name="Spatafora J.W."/>
            <person name="Visel A."/>
            <person name="Grigoriev I.V."/>
        </authorList>
    </citation>
    <scope>NUCLEOTIDE SEQUENCE [LARGE SCALE GENOMIC DNA]</scope>
    <source>
        <strain evidence="2 3">CBS 115471</strain>
    </source>
</reference>
<organism evidence="2 3">
    <name type="scientific">Clohesyomyces aquaticus</name>
    <dbReference type="NCBI Taxonomy" id="1231657"/>
    <lineage>
        <taxon>Eukaryota</taxon>
        <taxon>Fungi</taxon>
        <taxon>Dikarya</taxon>
        <taxon>Ascomycota</taxon>
        <taxon>Pezizomycotina</taxon>
        <taxon>Dothideomycetes</taxon>
        <taxon>Pleosporomycetidae</taxon>
        <taxon>Pleosporales</taxon>
        <taxon>Lindgomycetaceae</taxon>
        <taxon>Clohesyomyces</taxon>
    </lineage>
</organism>
<accession>A0A1Y2A2P5</accession>